<evidence type="ECO:0000313" key="3">
    <source>
        <dbReference type="EMBL" id="EJK73723.1"/>
    </source>
</evidence>
<dbReference type="InterPro" id="IPR003769">
    <property type="entry name" value="ClpS_core"/>
</dbReference>
<feature type="signal peptide" evidence="1">
    <location>
        <begin position="1"/>
        <end position="19"/>
    </location>
</feature>
<dbReference type="GO" id="GO:0030163">
    <property type="term" value="P:protein catabolic process"/>
    <property type="evidence" value="ECO:0007669"/>
    <property type="project" value="InterPro"/>
</dbReference>
<name>K0T4U1_THAOC</name>
<dbReference type="SUPFAM" id="SSF54736">
    <property type="entry name" value="ClpS-like"/>
    <property type="match status" value="1"/>
</dbReference>
<feature type="chain" id="PRO_5003840649" description="Adaptor protein ClpS core domain-containing protein" evidence="1">
    <location>
        <begin position="20"/>
        <end position="163"/>
    </location>
</feature>
<feature type="domain" description="Adaptor protein ClpS core" evidence="2">
    <location>
        <begin position="85"/>
        <end position="150"/>
    </location>
</feature>
<comment type="caution">
    <text evidence="3">The sequence shown here is derived from an EMBL/GenBank/DDBJ whole genome shotgun (WGS) entry which is preliminary data.</text>
</comment>
<dbReference type="EMBL" id="AGNL01004258">
    <property type="protein sequence ID" value="EJK73723.1"/>
    <property type="molecule type" value="Genomic_DNA"/>
</dbReference>
<dbReference type="Pfam" id="PF02617">
    <property type="entry name" value="ClpS"/>
    <property type="match status" value="1"/>
</dbReference>
<protein>
    <recommendedName>
        <fullName evidence="2">Adaptor protein ClpS core domain-containing protein</fullName>
    </recommendedName>
</protein>
<gene>
    <name evidence="3" type="ORF">THAOC_04637</name>
</gene>
<dbReference type="Proteomes" id="UP000266841">
    <property type="component" value="Unassembled WGS sequence"/>
</dbReference>
<reference evidence="3 4" key="1">
    <citation type="journal article" date="2012" name="Genome Biol.">
        <title>Genome and low-iron response of an oceanic diatom adapted to chronic iron limitation.</title>
        <authorList>
            <person name="Lommer M."/>
            <person name="Specht M."/>
            <person name="Roy A.S."/>
            <person name="Kraemer L."/>
            <person name="Andreson R."/>
            <person name="Gutowska M.A."/>
            <person name="Wolf J."/>
            <person name="Bergner S.V."/>
            <person name="Schilhabel M.B."/>
            <person name="Klostermeier U.C."/>
            <person name="Beiko R.G."/>
            <person name="Rosenstiel P."/>
            <person name="Hippler M."/>
            <person name="Laroche J."/>
        </authorList>
    </citation>
    <scope>NUCLEOTIDE SEQUENCE [LARGE SCALE GENOMIC DNA]</scope>
    <source>
        <strain evidence="3 4">CCMP1005</strain>
    </source>
</reference>
<dbReference type="Gene3D" id="3.30.1390.10">
    <property type="match status" value="1"/>
</dbReference>
<keyword evidence="4" id="KW-1185">Reference proteome</keyword>
<accession>K0T4U1</accession>
<evidence type="ECO:0000259" key="2">
    <source>
        <dbReference type="Pfam" id="PF02617"/>
    </source>
</evidence>
<keyword evidence="1" id="KW-0732">Signal</keyword>
<dbReference type="InterPro" id="IPR014719">
    <property type="entry name" value="Ribosomal_bL12_C/ClpS-like"/>
</dbReference>
<proteinExistence type="predicted"/>
<sequence length="163" mass="18437">MYRLLLIALAMAAANVSTAFTFQPVNKMNSLKFDRSSRTEKSPRISSPGLRMSLCLDQQDTLDTSTTRVDRHADVHLDKATDPSDDNWALQLFDDSTNLRGYVCRCIVDVVGLDEAFAYAKTMQTHKHGKAVIGEFRQEHAEHFRDSLKECGLVCEIFQVNYC</sequence>
<dbReference type="AlphaFoldDB" id="K0T4U1"/>
<evidence type="ECO:0000256" key="1">
    <source>
        <dbReference type="SAM" id="SignalP"/>
    </source>
</evidence>
<evidence type="ECO:0000313" key="4">
    <source>
        <dbReference type="Proteomes" id="UP000266841"/>
    </source>
</evidence>
<organism evidence="3 4">
    <name type="scientific">Thalassiosira oceanica</name>
    <name type="common">Marine diatom</name>
    <dbReference type="NCBI Taxonomy" id="159749"/>
    <lineage>
        <taxon>Eukaryota</taxon>
        <taxon>Sar</taxon>
        <taxon>Stramenopiles</taxon>
        <taxon>Ochrophyta</taxon>
        <taxon>Bacillariophyta</taxon>
        <taxon>Coscinodiscophyceae</taxon>
        <taxon>Thalassiosirophycidae</taxon>
        <taxon>Thalassiosirales</taxon>
        <taxon>Thalassiosiraceae</taxon>
        <taxon>Thalassiosira</taxon>
    </lineage>
</organism>